<sequence length="273" mass="29844">MLDKLNSLLRRSLRQPREWYYLGNGMGLALTHFGRKIYLPGDDAGMTPEIILRGQWEPHVETVLRQRLKPGMQVAEVGASLGFHTLVMAEAVGAGGHIHSFEPYPKVLPLLRRTIAANHLHSRVTLREMAVLHEPGEVRFAADPEQTGSAHLAIAVAAANYTEGFAVPAVRLDDALAELPSLDLLRMDAEGTEGLVLLGAQQLIARSPRLVVVMEWSPVMLAARGDVAELANWVEGLGFRCHRIERDGALTPIPAAQMPGLEHCDIVLSRDGT</sequence>
<dbReference type="InterPro" id="IPR006342">
    <property type="entry name" value="FkbM_mtfrase"/>
</dbReference>
<dbReference type="GO" id="GO:0032259">
    <property type="term" value="P:methylation"/>
    <property type="evidence" value="ECO:0007669"/>
    <property type="project" value="UniProtKB-KW"/>
</dbReference>
<dbReference type="RefSeq" id="WP_216837286.1">
    <property type="nucleotide sequence ID" value="NZ_JAFNJS010000004.1"/>
</dbReference>
<evidence type="ECO:0000259" key="1">
    <source>
        <dbReference type="Pfam" id="PF05050"/>
    </source>
</evidence>
<dbReference type="PANTHER" id="PTHR34203">
    <property type="entry name" value="METHYLTRANSFERASE, FKBM FAMILY PROTEIN"/>
    <property type="match status" value="1"/>
</dbReference>
<evidence type="ECO:0000313" key="3">
    <source>
        <dbReference type="Proteomes" id="UP001595420"/>
    </source>
</evidence>
<evidence type="ECO:0000313" key="2">
    <source>
        <dbReference type="EMBL" id="MFC3001209.1"/>
    </source>
</evidence>
<dbReference type="Pfam" id="PF05050">
    <property type="entry name" value="Methyltransf_21"/>
    <property type="match status" value="1"/>
</dbReference>
<gene>
    <name evidence="2" type="ORF">ACFOD3_14985</name>
</gene>
<keyword evidence="3" id="KW-1185">Reference proteome</keyword>
<organism evidence="2 3">
    <name type="scientific">Falsiroseomonas tokyonensis</name>
    <dbReference type="NCBI Taxonomy" id="430521"/>
    <lineage>
        <taxon>Bacteria</taxon>
        <taxon>Pseudomonadati</taxon>
        <taxon>Pseudomonadota</taxon>
        <taxon>Alphaproteobacteria</taxon>
        <taxon>Acetobacterales</taxon>
        <taxon>Roseomonadaceae</taxon>
        <taxon>Falsiroseomonas</taxon>
    </lineage>
</organism>
<dbReference type="NCBIfam" id="TIGR01444">
    <property type="entry name" value="fkbM_fam"/>
    <property type="match status" value="1"/>
</dbReference>
<accession>A0ABV7BWX3</accession>
<keyword evidence="2" id="KW-0808">Transferase</keyword>
<feature type="domain" description="Methyltransferase FkbM" evidence="1">
    <location>
        <begin position="76"/>
        <end position="241"/>
    </location>
</feature>
<dbReference type="InterPro" id="IPR052514">
    <property type="entry name" value="SAM-dependent_MTase"/>
</dbReference>
<comment type="caution">
    <text evidence="2">The sequence shown here is derived from an EMBL/GenBank/DDBJ whole genome shotgun (WGS) entry which is preliminary data.</text>
</comment>
<keyword evidence="2" id="KW-0489">Methyltransferase</keyword>
<dbReference type="PANTHER" id="PTHR34203:SF15">
    <property type="entry name" value="SLL1173 PROTEIN"/>
    <property type="match status" value="1"/>
</dbReference>
<reference evidence="3" key="1">
    <citation type="journal article" date="2019" name="Int. J. Syst. Evol. Microbiol.">
        <title>The Global Catalogue of Microorganisms (GCM) 10K type strain sequencing project: providing services to taxonomists for standard genome sequencing and annotation.</title>
        <authorList>
            <consortium name="The Broad Institute Genomics Platform"/>
            <consortium name="The Broad Institute Genome Sequencing Center for Infectious Disease"/>
            <person name="Wu L."/>
            <person name="Ma J."/>
        </authorList>
    </citation>
    <scope>NUCLEOTIDE SEQUENCE [LARGE SCALE GENOMIC DNA]</scope>
    <source>
        <strain evidence="3">CGMCC 1.16855</strain>
    </source>
</reference>
<name>A0ABV7BWX3_9PROT</name>
<protein>
    <submittedName>
        <fullName evidence="2">FkbM family methyltransferase</fullName>
    </submittedName>
</protein>
<proteinExistence type="predicted"/>
<dbReference type="EMBL" id="JBHRSB010000004">
    <property type="protein sequence ID" value="MFC3001209.1"/>
    <property type="molecule type" value="Genomic_DNA"/>
</dbReference>
<dbReference type="Proteomes" id="UP001595420">
    <property type="component" value="Unassembled WGS sequence"/>
</dbReference>
<dbReference type="GO" id="GO:0008168">
    <property type="term" value="F:methyltransferase activity"/>
    <property type="evidence" value="ECO:0007669"/>
    <property type="project" value="UniProtKB-KW"/>
</dbReference>